<dbReference type="EMBL" id="BX640448">
    <property type="protein sequence ID" value="CAE35629.1"/>
    <property type="molecule type" value="Genomic_DNA"/>
</dbReference>
<sequence length="196" mass="21700">MAAISPIVRLKRLAHVAKRELGMDDDSYRDALYGATGKRSTSAMSVAELEAVMSHMKRCGFKVRLNPKPSRPLDLQAESRKIRALWILLRDLGAIQNPSEEALGAYIKRMTGVDALQWINGQQAERVIEGLKKWALRFLPAQVSAMADDLGPRISSLDPVNQAAVRATLNRAFARQTFDPMLKAWTLLSQVSTAGE</sequence>
<organism evidence="1 2">
    <name type="scientific">Bordetella bronchiseptica (strain ATCC BAA-588 / NCTC 13252 / RB50)</name>
    <name type="common">Alcaligenes bronchisepticus</name>
    <dbReference type="NCBI Taxonomy" id="257310"/>
    <lineage>
        <taxon>Bacteria</taxon>
        <taxon>Pseudomonadati</taxon>
        <taxon>Pseudomonadota</taxon>
        <taxon>Betaproteobacteria</taxon>
        <taxon>Burkholderiales</taxon>
        <taxon>Alcaligenaceae</taxon>
        <taxon>Bordetella</taxon>
    </lineage>
</organism>
<dbReference type="Proteomes" id="UP000001027">
    <property type="component" value="Chromosome"/>
</dbReference>
<dbReference type="eggNOG" id="COG4382">
    <property type="taxonomic scope" value="Bacteria"/>
</dbReference>
<accession>A0A0H3LS99</accession>
<dbReference type="Pfam" id="PF06252">
    <property type="entry name" value="GemA"/>
    <property type="match status" value="1"/>
</dbReference>
<proteinExistence type="predicted"/>
<dbReference type="HOGENOM" id="CLU_107084_1_0_4"/>
<dbReference type="KEGG" id="bbr:BB3656"/>
<evidence type="ECO:0000313" key="1">
    <source>
        <dbReference type="EMBL" id="CAE35629.1"/>
    </source>
</evidence>
<dbReference type="AlphaFoldDB" id="A0A0H3LS99"/>
<dbReference type="RefSeq" id="WP_010926919.1">
    <property type="nucleotide sequence ID" value="NC_002927.3"/>
</dbReference>
<dbReference type="InterPro" id="IPR009363">
    <property type="entry name" value="Phage_Mu_Gp16"/>
</dbReference>
<evidence type="ECO:0008006" key="3">
    <source>
        <dbReference type="Google" id="ProtNLM"/>
    </source>
</evidence>
<evidence type="ECO:0000313" key="2">
    <source>
        <dbReference type="Proteomes" id="UP000001027"/>
    </source>
</evidence>
<gene>
    <name evidence="1" type="ordered locus">BB3656</name>
</gene>
<reference evidence="1 2" key="1">
    <citation type="journal article" date="2003" name="Nat. Genet.">
        <title>Comparative analysis of the genome sequences of Bordetella pertussis, Bordetella parapertussis and Bordetella bronchiseptica.</title>
        <authorList>
            <person name="Parkhill J."/>
            <person name="Sebaihia M."/>
            <person name="Preston A."/>
            <person name="Murphy L.D."/>
            <person name="Thomson N.R."/>
            <person name="Harris D.E."/>
            <person name="Holden M.T.G."/>
            <person name="Churcher C.M."/>
            <person name="Bentley S.D."/>
            <person name="Mungall K.L."/>
            <person name="Cerdeno-Tarraga A.-M."/>
            <person name="Temple L."/>
            <person name="James K.D."/>
            <person name="Harris B."/>
            <person name="Quail M.A."/>
            <person name="Achtman M."/>
            <person name="Atkin R."/>
            <person name="Baker S."/>
            <person name="Basham D."/>
            <person name="Bason N."/>
            <person name="Cherevach I."/>
            <person name="Chillingworth T."/>
            <person name="Collins M."/>
            <person name="Cronin A."/>
            <person name="Davis P."/>
            <person name="Doggett J."/>
            <person name="Feltwell T."/>
            <person name="Goble A."/>
            <person name="Hamlin N."/>
            <person name="Hauser H."/>
            <person name="Holroyd S."/>
            <person name="Jagels K."/>
            <person name="Leather S."/>
            <person name="Moule S."/>
            <person name="Norberczak H."/>
            <person name="O'Neil S."/>
            <person name="Ormond D."/>
            <person name="Price C."/>
            <person name="Rabbinowitsch E."/>
            <person name="Rutter S."/>
            <person name="Sanders M."/>
            <person name="Saunders D."/>
            <person name="Seeger K."/>
            <person name="Sharp S."/>
            <person name="Simmonds M."/>
            <person name="Skelton J."/>
            <person name="Squares R."/>
            <person name="Squares S."/>
            <person name="Stevens K."/>
            <person name="Unwin L."/>
            <person name="Whitehead S."/>
            <person name="Barrell B.G."/>
            <person name="Maskell D.J."/>
        </authorList>
    </citation>
    <scope>NUCLEOTIDE SEQUENCE [LARGE SCALE GENOMIC DNA]</scope>
    <source>
        <strain evidence="1 2">ATCC BAA-588 / NCTC 13252 / RB50</strain>
    </source>
</reference>
<name>A0A0H3LS99_BORBR</name>
<protein>
    <recommendedName>
        <fullName evidence="3">Regulatory protein GemA</fullName>
    </recommendedName>
</protein>